<evidence type="ECO:0000259" key="6">
    <source>
        <dbReference type="Pfam" id="PF04862"/>
    </source>
</evidence>
<dbReference type="GO" id="GO:0005576">
    <property type="term" value="C:extracellular region"/>
    <property type="evidence" value="ECO:0007669"/>
    <property type="project" value="UniProtKB-SubCell"/>
</dbReference>
<organism evidence="7 8">
    <name type="scientific">Camellia sinensis var. sinensis</name>
    <name type="common">China tea</name>
    <dbReference type="NCBI Taxonomy" id="542762"/>
    <lineage>
        <taxon>Eukaryota</taxon>
        <taxon>Viridiplantae</taxon>
        <taxon>Streptophyta</taxon>
        <taxon>Embryophyta</taxon>
        <taxon>Tracheophyta</taxon>
        <taxon>Spermatophyta</taxon>
        <taxon>Magnoliopsida</taxon>
        <taxon>eudicotyledons</taxon>
        <taxon>Gunneridae</taxon>
        <taxon>Pentapetalae</taxon>
        <taxon>asterids</taxon>
        <taxon>Ericales</taxon>
        <taxon>Theaceae</taxon>
        <taxon>Camellia</taxon>
    </lineage>
</organism>
<keyword evidence="5" id="KW-0325">Glycoprotein</keyword>
<proteinExistence type="predicted"/>
<protein>
    <recommendedName>
        <fullName evidence="6">DUF642 domain-containing protein</fullName>
    </recommendedName>
</protein>
<evidence type="ECO:0000313" key="8">
    <source>
        <dbReference type="Proteomes" id="UP000306102"/>
    </source>
</evidence>
<accession>A0A4S4DAM2</accession>
<sequence length="370" mass="39960">MLQNPDFESPPTNITANATSPFLLLTKANTIPGWSFNGTVWYVTSGLNVSLPGNGHAVQLGQGGMINQAFSANGNYNDYVLTFTLAPDSKDCSNNSTAVNVSAPVRSKVVFLEGHFGKDMWESHACYLGSWGDEREKINLEIQRASISTDSNLTCDPIVDTFLITRIGMPIRYGDNMLVNGGFEVGPAFLSNSSQGILLHEEPDSLQSPLQQWSIIGTVKYIDSKHYSVPEGKAAIELVSRGAPSGIFTIPALTKGSTYNLEFMVGDANDSCVGDLIVYAQIGTSTENFTMRSNGTGSAQKQFITFKADSSATPISFVSYNESQTSDHVFCGPVIDNVILRSSYALQQKLQLGISFSSLVLTIVILWMGA</sequence>
<dbReference type="PANTHER" id="PTHR31265">
    <property type="entry name" value="OS02G0527500 PROTEIN-RELATED"/>
    <property type="match status" value="1"/>
</dbReference>
<evidence type="ECO:0000256" key="1">
    <source>
        <dbReference type="ARBA" id="ARBA00004196"/>
    </source>
</evidence>
<evidence type="ECO:0000256" key="4">
    <source>
        <dbReference type="ARBA" id="ARBA00022729"/>
    </source>
</evidence>
<name>A0A4S4DAM2_CAMSN</name>
<comment type="subcellular location">
    <subcellularLocation>
        <location evidence="1">Cell envelope</location>
    </subcellularLocation>
    <subcellularLocation>
        <location evidence="2">Secreted</location>
    </subcellularLocation>
</comment>
<comment type="caution">
    <text evidence="7">The sequence shown here is derived from an EMBL/GenBank/DDBJ whole genome shotgun (WGS) entry which is preliminary data.</text>
</comment>
<dbReference type="Proteomes" id="UP000306102">
    <property type="component" value="Unassembled WGS sequence"/>
</dbReference>
<gene>
    <name evidence="7" type="ORF">TEA_001589</name>
</gene>
<dbReference type="PANTHER" id="PTHR31265:SF28">
    <property type="entry name" value="EMB|CAB87702.1"/>
    <property type="match status" value="1"/>
</dbReference>
<dbReference type="Gene3D" id="2.60.120.260">
    <property type="entry name" value="Galactose-binding domain-like"/>
    <property type="match status" value="1"/>
</dbReference>
<reference evidence="7 8" key="1">
    <citation type="journal article" date="2018" name="Proc. Natl. Acad. Sci. U.S.A.">
        <title>Draft genome sequence of Camellia sinensis var. sinensis provides insights into the evolution of the tea genome and tea quality.</title>
        <authorList>
            <person name="Wei C."/>
            <person name="Yang H."/>
            <person name="Wang S."/>
            <person name="Zhao J."/>
            <person name="Liu C."/>
            <person name="Gao L."/>
            <person name="Xia E."/>
            <person name="Lu Y."/>
            <person name="Tai Y."/>
            <person name="She G."/>
            <person name="Sun J."/>
            <person name="Cao H."/>
            <person name="Tong W."/>
            <person name="Gao Q."/>
            <person name="Li Y."/>
            <person name="Deng W."/>
            <person name="Jiang X."/>
            <person name="Wang W."/>
            <person name="Chen Q."/>
            <person name="Zhang S."/>
            <person name="Li H."/>
            <person name="Wu J."/>
            <person name="Wang P."/>
            <person name="Li P."/>
            <person name="Shi C."/>
            <person name="Zheng F."/>
            <person name="Jian J."/>
            <person name="Huang B."/>
            <person name="Shan D."/>
            <person name="Shi M."/>
            <person name="Fang C."/>
            <person name="Yue Y."/>
            <person name="Li F."/>
            <person name="Li D."/>
            <person name="Wei S."/>
            <person name="Han B."/>
            <person name="Jiang C."/>
            <person name="Yin Y."/>
            <person name="Xia T."/>
            <person name="Zhang Z."/>
            <person name="Bennetzen J.L."/>
            <person name="Zhao S."/>
            <person name="Wan X."/>
        </authorList>
    </citation>
    <scope>NUCLEOTIDE SEQUENCE [LARGE SCALE GENOMIC DNA]</scope>
    <source>
        <strain evidence="8">cv. Shuchazao</strain>
        <tissue evidence="7">Leaf</tissue>
    </source>
</reference>
<evidence type="ECO:0000313" key="7">
    <source>
        <dbReference type="EMBL" id="THF99577.1"/>
    </source>
</evidence>
<evidence type="ECO:0000256" key="3">
    <source>
        <dbReference type="ARBA" id="ARBA00022525"/>
    </source>
</evidence>
<feature type="domain" description="DUF642" evidence="6">
    <location>
        <begin position="177"/>
        <end position="340"/>
    </location>
</feature>
<dbReference type="Pfam" id="PF04862">
    <property type="entry name" value="DUF642"/>
    <property type="match status" value="2"/>
</dbReference>
<keyword evidence="4" id="KW-0732">Signal</keyword>
<keyword evidence="8" id="KW-1185">Reference proteome</keyword>
<dbReference type="EMBL" id="SDRB02011920">
    <property type="protein sequence ID" value="THF99577.1"/>
    <property type="molecule type" value="Genomic_DNA"/>
</dbReference>
<keyword evidence="3" id="KW-0964">Secreted</keyword>
<feature type="domain" description="DUF642" evidence="6">
    <location>
        <begin position="1"/>
        <end position="164"/>
    </location>
</feature>
<dbReference type="InterPro" id="IPR052437">
    <property type="entry name" value="Pectin_Meth_Modulator"/>
</dbReference>
<evidence type="ECO:0000256" key="2">
    <source>
        <dbReference type="ARBA" id="ARBA00004613"/>
    </source>
</evidence>
<evidence type="ECO:0000256" key="5">
    <source>
        <dbReference type="ARBA" id="ARBA00023180"/>
    </source>
</evidence>
<dbReference type="InterPro" id="IPR006946">
    <property type="entry name" value="DGR2-like_dom"/>
</dbReference>
<dbReference type="AlphaFoldDB" id="A0A4S4DAM2"/>